<dbReference type="InterPro" id="IPR035965">
    <property type="entry name" value="PAS-like_dom_sf"/>
</dbReference>
<evidence type="ECO:0000259" key="1">
    <source>
        <dbReference type="Pfam" id="PF13426"/>
    </source>
</evidence>
<dbReference type="Gene3D" id="3.30.450.20">
    <property type="entry name" value="PAS domain"/>
    <property type="match status" value="1"/>
</dbReference>
<accession>A0A521FEP4</accession>
<dbReference type="AlphaFoldDB" id="A0A521FEP4"/>
<feature type="non-terminal residue" evidence="2">
    <location>
        <position position="164"/>
    </location>
</feature>
<evidence type="ECO:0000313" key="2">
    <source>
        <dbReference type="EMBL" id="SMO94131.1"/>
    </source>
</evidence>
<dbReference type="RefSeq" id="WP_185958497.1">
    <property type="nucleotide sequence ID" value="NZ_FXTH01000030.1"/>
</dbReference>
<feature type="domain" description="PAS" evidence="1">
    <location>
        <begin position="21"/>
        <end position="110"/>
    </location>
</feature>
<organism evidence="2 3">
    <name type="scientific">Fodinibius sediminis</name>
    <dbReference type="NCBI Taxonomy" id="1214077"/>
    <lineage>
        <taxon>Bacteria</taxon>
        <taxon>Pseudomonadati</taxon>
        <taxon>Balneolota</taxon>
        <taxon>Balneolia</taxon>
        <taxon>Balneolales</taxon>
        <taxon>Balneolaceae</taxon>
        <taxon>Fodinibius</taxon>
    </lineage>
</organism>
<gene>
    <name evidence="2" type="ORF">SAMN06265218_13011</name>
</gene>
<dbReference type="EMBL" id="FXTH01000030">
    <property type="protein sequence ID" value="SMO94131.1"/>
    <property type="molecule type" value="Genomic_DNA"/>
</dbReference>
<sequence length="164" mass="18668">MGKIIEASDMVIPLFTEHSTPMWIVDKDSLNILEVNSAAIESYGYERGEFLAKTIGDLQPEAKLISKPGGYAPSTKDFERIGIINHRDRWGHTFPVELFSCPMEYEGQKAQLIKATPLEAGRDNIHVIDKTEQELNYHLTNSPLAYVIWDDKFQLQKFSPKITQ</sequence>
<dbReference type="SUPFAM" id="SSF55785">
    <property type="entry name" value="PYP-like sensor domain (PAS domain)"/>
    <property type="match status" value="1"/>
</dbReference>
<dbReference type="Proteomes" id="UP000317593">
    <property type="component" value="Unassembled WGS sequence"/>
</dbReference>
<proteinExistence type="predicted"/>
<dbReference type="Pfam" id="PF13426">
    <property type="entry name" value="PAS_9"/>
    <property type="match status" value="1"/>
</dbReference>
<name>A0A521FEP4_9BACT</name>
<keyword evidence="3" id="KW-1185">Reference proteome</keyword>
<evidence type="ECO:0000313" key="3">
    <source>
        <dbReference type="Proteomes" id="UP000317593"/>
    </source>
</evidence>
<dbReference type="InterPro" id="IPR000014">
    <property type="entry name" value="PAS"/>
</dbReference>
<dbReference type="CDD" id="cd00130">
    <property type="entry name" value="PAS"/>
    <property type="match status" value="1"/>
</dbReference>
<reference evidence="2 3" key="1">
    <citation type="submission" date="2017-05" db="EMBL/GenBank/DDBJ databases">
        <authorList>
            <person name="Varghese N."/>
            <person name="Submissions S."/>
        </authorList>
    </citation>
    <scope>NUCLEOTIDE SEQUENCE [LARGE SCALE GENOMIC DNA]</scope>
    <source>
        <strain evidence="2 3">DSM 21194</strain>
    </source>
</reference>
<dbReference type="NCBIfam" id="TIGR00229">
    <property type="entry name" value="sensory_box"/>
    <property type="match status" value="1"/>
</dbReference>
<protein>
    <submittedName>
        <fullName evidence="2">PAS domain S-box-containing protein</fullName>
    </submittedName>
</protein>